<gene>
    <name evidence="4" type="ORF">A2561_00040</name>
</gene>
<evidence type="ECO:0008006" key="6">
    <source>
        <dbReference type="Google" id="ProtNLM"/>
    </source>
</evidence>
<proteinExistence type="inferred from homology"/>
<dbReference type="AlphaFoldDB" id="A0A1G2JRI7"/>
<sequence length="783" mass="80582">MKKNITKKILSTLLMLPLLAMSFPALAIPLPQYNVSGVYVVGLEYQSIIYPHDMTLAQDGLGNLTGNGGSPASANTYLWTITSGTVYGNTINLTADYTATQDAVTPLTTMTMTGTIAQNGTMSGTWSDNYQGGARSGTWSTTSGNATALGTLNAEDFGVMDASGVKGYTAGFGLTDATFDQATSVAVQLFSGTTLLQTNTAIIAKFNTDITGTQFSSPFDVSGTFDYVTDGYWTNVRQTEYGQNVSATRVTATVTLANGKIVTAENTNLTGDPATVFIPGSQISLVNLLSAENFAILSQTGITNTGSHTTSITGNIGSSATTAASMNTIFCSEITGTIYGVDAGYVGSGDQTCFAGNPPLSNKTLVDNAVLDMQTAYIDASGRTNPTATELGAGNIGGITFAPGLYKWSTDVNIPTNITLSGSASDVWIFQISGNLNIASEGSVPSGIKVLLAGGAKAENIFWQVGGETGATLGTYSTFEGNILTAKQIIIQTGAVLNGRALAQTQVALDGNIVTSPLIPIVANVVTNTATTITSIDATLNGTNGNASAIGHSFWVSLSPFVTTSSTIPSGVYSTPDLGAIGANVPFSASLLSVTTTGVPSNLPAITAGTTYYFSAWSNIGGTWYPGEVLSFATLESEGSNNEGEVGGEVTQGVGVLNVTSVTSTKTTSTADGTFAGGWIYTFHVTLPTNEPNLAMKFADWIGVPSGTIPTANNVRISSTQASNPATVLLTGAGIYSTPKLNMVSDLNPLVAGMQVDVIVEVSVPVGTVASFYTSAYGVQTTP</sequence>
<reference evidence="4 5" key="1">
    <citation type="journal article" date="2016" name="Nat. Commun.">
        <title>Thousands of microbial genomes shed light on interconnected biogeochemical processes in an aquifer system.</title>
        <authorList>
            <person name="Anantharaman K."/>
            <person name="Brown C.T."/>
            <person name="Hug L.A."/>
            <person name="Sharon I."/>
            <person name="Castelle C.J."/>
            <person name="Probst A.J."/>
            <person name="Thomas B.C."/>
            <person name="Singh A."/>
            <person name="Wilkins M.J."/>
            <person name="Karaoz U."/>
            <person name="Brodie E.L."/>
            <person name="Williams K.H."/>
            <person name="Hubbard S.S."/>
            <person name="Banfield J.F."/>
        </authorList>
    </citation>
    <scope>NUCLEOTIDE SEQUENCE [LARGE SCALE GENOMIC DNA]</scope>
</reference>
<evidence type="ECO:0000256" key="2">
    <source>
        <dbReference type="ARBA" id="ARBA00022729"/>
    </source>
</evidence>
<dbReference type="Pfam" id="PF11999">
    <property type="entry name" value="Ice_binding"/>
    <property type="match status" value="1"/>
</dbReference>
<comment type="similarity">
    <text evidence="1">Belongs to the ice-binding protein family.</text>
</comment>
<accession>A0A1G2JRI7</accession>
<dbReference type="InterPro" id="IPR021884">
    <property type="entry name" value="Ice-bd_prot"/>
</dbReference>
<comment type="caution">
    <text evidence="4">The sequence shown here is derived from an EMBL/GenBank/DDBJ whole genome shotgun (WGS) entry which is preliminary data.</text>
</comment>
<feature type="signal peptide" evidence="3">
    <location>
        <begin position="1"/>
        <end position="27"/>
    </location>
</feature>
<keyword evidence="2 3" id="KW-0732">Signal</keyword>
<protein>
    <recommendedName>
        <fullName evidence="6">DUF3494 domain-containing protein</fullName>
    </recommendedName>
</protein>
<evidence type="ECO:0000256" key="3">
    <source>
        <dbReference type="SAM" id="SignalP"/>
    </source>
</evidence>
<evidence type="ECO:0000313" key="5">
    <source>
        <dbReference type="Proteomes" id="UP000178935"/>
    </source>
</evidence>
<feature type="chain" id="PRO_5009583330" description="DUF3494 domain-containing protein" evidence="3">
    <location>
        <begin position="28"/>
        <end position="783"/>
    </location>
</feature>
<dbReference type="EMBL" id="MHPU01000002">
    <property type="protein sequence ID" value="OGZ89769.1"/>
    <property type="molecule type" value="Genomic_DNA"/>
</dbReference>
<dbReference type="Proteomes" id="UP000178935">
    <property type="component" value="Unassembled WGS sequence"/>
</dbReference>
<evidence type="ECO:0000256" key="1">
    <source>
        <dbReference type="ARBA" id="ARBA00005445"/>
    </source>
</evidence>
<evidence type="ECO:0000313" key="4">
    <source>
        <dbReference type="EMBL" id="OGZ89769.1"/>
    </source>
</evidence>
<organism evidence="4 5">
    <name type="scientific">Candidatus Staskawiczbacteria bacterium RIFOXYD1_FULL_32_13</name>
    <dbReference type="NCBI Taxonomy" id="1802234"/>
    <lineage>
        <taxon>Bacteria</taxon>
        <taxon>Candidatus Staskawicziibacteriota</taxon>
    </lineage>
</organism>
<name>A0A1G2JRI7_9BACT</name>